<evidence type="ECO:0000313" key="19">
    <source>
        <dbReference type="Proteomes" id="UP000823614"/>
    </source>
</evidence>
<proteinExistence type="inferred from homology"/>
<evidence type="ECO:0000256" key="3">
    <source>
        <dbReference type="ARBA" id="ARBA00008055"/>
    </source>
</evidence>
<evidence type="ECO:0000256" key="14">
    <source>
        <dbReference type="PIRSR" id="PIRSR001415-2"/>
    </source>
</evidence>
<feature type="binding site" evidence="15">
    <location>
        <position position="122"/>
    </location>
    <ligand>
        <name>Zn(2+)</name>
        <dbReference type="ChEBI" id="CHEBI:29105"/>
        <note>catalytic</note>
    </ligand>
</feature>
<keyword evidence="16" id="KW-0460">Magnesium</keyword>
<accession>A0A9D9E908</accession>
<dbReference type="Proteomes" id="UP000823614">
    <property type="component" value="Unassembled WGS sequence"/>
</dbReference>
<dbReference type="NCBIfam" id="NF006762">
    <property type="entry name" value="PRK09283.1"/>
    <property type="match status" value="1"/>
</dbReference>
<feature type="binding site" evidence="14">
    <location>
        <position position="218"/>
    </location>
    <ligand>
        <name>5-aminolevulinate</name>
        <dbReference type="ChEBI" id="CHEBI:356416"/>
        <label>1</label>
    </ligand>
</feature>
<evidence type="ECO:0000256" key="11">
    <source>
        <dbReference type="ARBA" id="ARBA00032837"/>
    </source>
</evidence>
<dbReference type="CDD" id="cd00384">
    <property type="entry name" value="ALAD_PBGS"/>
    <property type="match status" value="1"/>
</dbReference>
<dbReference type="GO" id="GO:0008270">
    <property type="term" value="F:zinc ion binding"/>
    <property type="evidence" value="ECO:0007669"/>
    <property type="project" value="TreeGrafter"/>
</dbReference>
<feature type="binding site" evidence="14">
    <location>
        <position position="206"/>
    </location>
    <ligand>
        <name>5-aminolevulinate</name>
        <dbReference type="ChEBI" id="CHEBI:356416"/>
        <label>1</label>
    </ligand>
</feature>
<comment type="catalytic activity">
    <reaction evidence="12">
        <text>2 5-aminolevulinate = porphobilinogen + 2 H2O + H(+)</text>
        <dbReference type="Rhea" id="RHEA:24064"/>
        <dbReference type="ChEBI" id="CHEBI:15377"/>
        <dbReference type="ChEBI" id="CHEBI:15378"/>
        <dbReference type="ChEBI" id="CHEBI:58126"/>
        <dbReference type="ChEBI" id="CHEBI:356416"/>
        <dbReference type="EC" id="4.2.1.24"/>
    </reaction>
</comment>
<evidence type="ECO:0000313" key="18">
    <source>
        <dbReference type="EMBL" id="MBO8442070.1"/>
    </source>
</evidence>
<reference evidence="18" key="2">
    <citation type="journal article" date="2021" name="PeerJ">
        <title>Extensive microbial diversity within the chicken gut microbiome revealed by metagenomics and culture.</title>
        <authorList>
            <person name="Gilroy R."/>
            <person name="Ravi A."/>
            <person name="Getino M."/>
            <person name="Pursley I."/>
            <person name="Horton D.L."/>
            <person name="Alikhan N.F."/>
            <person name="Baker D."/>
            <person name="Gharbi K."/>
            <person name="Hall N."/>
            <person name="Watson M."/>
            <person name="Adriaenssens E.M."/>
            <person name="Foster-Nyarko E."/>
            <person name="Jarju S."/>
            <person name="Secka A."/>
            <person name="Antonio M."/>
            <person name="Oren A."/>
            <person name="Chaudhuri R.R."/>
            <person name="La Ragione R."/>
            <person name="Hildebrand F."/>
            <person name="Pallen M.J."/>
        </authorList>
    </citation>
    <scope>NUCLEOTIDE SEQUENCE</scope>
    <source>
        <strain evidence="18">C6-149</strain>
    </source>
</reference>
<evidence type="ECO:0000256" key="12">
    <source>
        <dbReference type="ARBA" id="ARBA00047651"/>
    </source>
</evidence>
<evidence type="ECO:0000256" key="5">
    <source>
        <dbReference type="ARBA" id="ARBA00012053"/>
    </source>
</evidence>
<protein>
    <recommendedName>
        <fullName evidence="6">Delta-aminolevulinic acid dehydratase</fullName>
        <ecNumber evidence="5">4.2.1.24</ecNumber>
    </recommendedName>
    <alternativeName>
        <fullName evidence="11">Porphobilinogen synthase</fullName>
    </alternativeName>
</protein>
<feature type="active site" description="Schiff-base intermediate with substrate" evidence="13">
    <location>
        <position position="196"/>
    </location>
</feature>
<evidence type="ECO:0000256" key="8">
    <source>
        <dbReference type="ARBA" id="ARBA00023239"/>
    </source>
</evidence>
<dbReference type="InterPro" id="IPR001731">
    <property type="entry name" value="ALAD"/>
</dbReference>
<dbReference type="EMBL" id="JADIMP010000103">
    <property type="protein sequence ID" value="MBO8442070.1"/>
    <property type="molecule type" value="Genomic_DNA"/>
</dbReference>
<gene>
    <name evidence="18" type="primary">hemB</name>
    <name evidence="18" type="ORF">IAA89_06575</name>
</gene>
<evidence type="ECO:0000256" key="17">
    <source>
        <dbReference type="RuleBase" id="RU004161"/>
    </source>
</evidence>
<keyword evidence="8 18" id="KW-0456">Lyase</keyword>
<dbReference type="Gene3D" id="3.20.20.70">
    <property type="entry name" value="Aldolase class I"/>
    <property type="match status" value="1"/>
</dbReference>
<dbReference type="PANTHER" id="PTHR11458">
    <property type="entry name" value="DELTA-AMINOLEVULINIC ACID DEHYDRATASE"/>
    <property type="match status" value="1"/>
</dbReference>
<dbReference type="FunFam" id="3.20.20.70:FF:000019">
    <property type="entry name" value="Delta-aminolevulinic acid dehydratase"/>
    <property type="match status" value="1"/>
</dbReference>
<name>A0A9D9E908_9LACO</name>
<dbReference type="SUPFAM" id="SSF51569">
    <property type="entry name" value="Aldolase"/>
    <property type="match status" value="1"/>
</dbReference>
<evidence type="ECO:0000256" key="9">
    <source>
        <dbReference type="ARBA" id="ARBA00023244"/>
    </source>
</evidence>
<keyword evidence="15" id="KW-0479">Metal-binding</keyword>
<evidence type="ECO:0000256" key="15">
    <source>
        <dbReference type="PIRSR" id="PIRSR001415-3"/>
    </source>
</evidence>
<dbReference type="PIRSF" id="PIRSF001415">
    <property type="entry name" value="Porphbilin_synth"/>
    <property type="match status" value="1"/>
</dbReference>
<feature type="binding site" evidence="15">
    <location>
        <position position="120"/>
    </location>
    <ligand>
        <name>Zn(2+)</name>
        <dbReference type="ChEBI" id="CHEBI:29105"/>
        <note>catalytic</note>
    </ligand>
</feature>
<dbReference type="GO" id="GO:0006783">
    <property type="term" value="P:heme biosynthetic process"/>
    <property type="evidence" value="ECO:0007669"/>
    <property type="project" value="UniProtKB-KW"/>
</dbReference>
<reference evidence="18" key="1">
    <citation type="submission" date="2020-10" db="EMBL/GenBank/DDBJ databases">
        <authorList>
            <person name="Gilroy R."/>
        </authorList>
    </citation>
    <scope>NUCLEOTIDE SEQUENCE</scope>
    <source>
        <strain evidence="18">C6-149</strain>
    </source>
</reference>
<evidence type="ECO:0000256" key="7">
    <source>
        <dbReference type="ARBA" id="ARBA00023133"/>
    </source>
</evidence>
<dbReference type="SMART" id="SM01004">
    <property type="entry name" value="ALAD"/>
    <property type="match status" value="1"/>
</dbReference>
<dbReference type="Pfam" id="PF00490">
    <property type="entry name" value="ALAD"/>
    <property type="match status" value="1"/>
</dbReference>
<feature type="active site" description="Schiff-base intermediate with substrate" evidence="13">
    <location>
        <position position="249"/>
    </location>
</feature>
<feature type="binding site" evidence="14">
    <location>
        <position position="314"/>
    </location>
    <ligand>
        <name>5-aminolevulinate</name>
        <dbReference type="ChEBI" id="CHEBI:356416"/>
        <label>2</label>
    </ligand>
</feature>
<keyword evidence="9" id="KW-0627">Porphyrin biosynthesis</keyword>
<evidence type="ECO:0000256" key="16">
    <source>
        <dbReference type="PIRSR" id="PIRSR001415-5"/>
    </source>
</evidence>
<feature type="binding site" evidence="14">
    <location>
        <position position="275"/>
    </location>
    <ligand>
        <name>5-aminolevulinate</name>
        <dbReference type="ChEBI" id="CHEBI:356416"/>
        <label>2</label>
    </ligand>
</feature>
<feature type="binding site" evidence="15">
    <location>
        <position position="130"/>
    </location>
    <ligand>
        <name>Zn(2+)</name>
        <dbReference type="ChEBI" id="CHEBI:29105"/>
        <note>catalytic</note>
    </ligand>
</feature>
<dbReference type="EC" id="4.2.1.24" evidence="5"/>
<comment type="cofactor">
    <cofactor evidence="1">
        <name>Zn(2+)</name>
        <dbReference type="ChEBI" id="CHEBI:29105"/>
    </cofactor>
</comment>
<comment type="caution">
    <text evidence="18">The sequence shown here is derived from an EMBL/GenBank/DDBJ whole genome shotgun (WGS) entry which is preliminary data.</text>
</comment>
<evidence type="ECO:0000256" key="13">
    <source>
        <dbReference type="PIRSR" id="PIRSR001415-1"/>
    </source>
</evidence>
<comment type="function">
    <text evidence="10">Catalyzes an early step in the biosynthesis of tetrapyrroles. Binds two molecules of 5-aminolevulinate per subunit, each at a distinct site, and catalyzes their condensation to form porphobilinogen.</text>
</comment>
<feature type="binding site" evidence="16">
    <location>
        <position position="234"/>
    </location>
    <ligand>
        <name>Mg(2+)</name>
        <dbReference type="ChEBI" id="CHEBI:18420"/>
    </ligand>
</feature>
<dbReference type="PRINTS" id="PR00144">
    <property type="entry name" value="DALDHYDRTASE"/>
</dbReference>
<comment type="subunit">
    <text evidence="4">Homooctamer.</text>
</comment>
<comment type="similarity">
    <text evidence="3 17">Belongs to the ALAD family.</text>
</comment>
<keyword evidence="15" id="KW-0862">Zinc</keyword>
<evidence type="ECO:0000256" key="10">
    <source>
        <dbReference type="ARBA" id="ARBA00025628"/>
    </source>
</evidence>
<evidence type="ECO:0000256" key="6">
    <source>
        <dbReference type="ARBA" id="ARBA00020771"/>
    </source>
</evidence>
<evidence type="ECO:0000256" key="2">
    <source>
        <dbReference type="ARBA" id="ARBA00004694"/>
    </source>
</evidence>
<dbReference type="PANTHER" id="PTHR11458:SF0">
    <property type="entry name" value="DELTA-AMINOLEVULINIC ACID DEHYDRATASE"/>
    <property type="match status" value="1"/>
</dbReference>
<evidence type="ECO:0000256" key="4">
    <source>
        <dbReference type="ARBA" id="ARBA00011823"/>
    </source>
</evidence>
<sequence>MKEFDRHRRLRSTSNLRDLVRESHLNKDDLIMPVFVDENLSSGKVEITSMPGIYRFSLANVLDEIKEIVDLGIKSVILFGIPINKDEVATQAWDDNGIVQRAIRKIKTNYPDLIVIADCCLCEYTSTGHCGILSDNGRVLNDESLEYIVKTAVSQTKAGADIIAPSNAMDGYVSAIRAGLDKEGYIETPIMSYAVKYASSFYGPFREAADSAPAFGDRKTYQMDPANRLEALREVASDEKEGADFVMVKPSMAFLDVMREIRNNTNLPLVAYNVSGEYAMVKAAAANGWIDEEKIVNEILVGMKRAGADLIITYFAKDIARKL</sequence>
<keyword evidence="7" id="KW-0350">Heme biosynthesis</keyword>
<evidence type="ECO:0000256" key="1">
    <source>
        <dbReference type="ARBA" id="ARBA00001947"/>
    </source>
</evidence>
<comment type="pathway">
    <text evidence="2">Porphyrin-containing compound metabolism; protoporphyrin-IX biosynthesis; coproporphyrinogen-III from 5-aminolevulinate: step 1/4.</text>
</comment>
<dbReference type="AlphaFoldDB" id="A0A9D9E908"/>
<organism evidence="18 19">
    <name type="scientific">Candidatus Gallilactobacillus intestinavium</name>
    <dbReference type="NCBI Taxonomy" id="2840838"/>
    <lineage>
        <taxon>Bacteria</taxon>
        <taxon>Bacillati</taxon>
        <taxon>Bacillota</taxon>
        <taxon>Bacilli</taxon>
        <taxon>Lactobacillales</taxon>
        <taxon>Lactobacillaceae</taxon>
        <taxon>Lactobacillaceae incertae sedis</taxon>
        <taxon>Candidatus Gallilactobacillus</taxon>
    </lineage>
</organism>
<dbReference type="GO" id="GO:0005829">
    <property type="term" value="C:cytosol"/>
    <property type="evidence" value="ECO:0007669"/>
    <property type="project" value="TreeGrafter"/>
</dbReference>
<dbReference type="GO" id="GO:0004655">
    <property type="term" value="F:porphobilinogen synthase activity"/>
    <property type="evidence" value="ECO:0007669"/>
    <property type="project" value="UniProtKB-EC"/>
</dbReference>
<dbReference type="InterPro" id="IPR013785">
    <property type="entry name" value="Aldolase_TIM"/>
</dbReference>